<proteinExistence type="predicted"/>
<dbReference type="InterPro" id="IPR036622">
    <property type="entry name" value="LigA_sf"/>
</dbReference>
<organism evidence="1 2">
    <name type="scientific">Pseudonocardia benzenivorans</name>
    <dbReference type="NCBI Taxonomy" id="228005"/>
    <lineage>
        <taxon>Bacteria</taxon>
        <taxon>Bacillati</taxon>
        <taxon>Actinomycetota</taxon>
        <taxon>Actinomycetes</taxon>
        <taxon>Pseudonocardiales</taxon>
        <taxon>Pseudonocardiaceae</taxon>
        <taxon>Pseudonocardia</taxon>
    </lineage>
</organism>
<dbReference type="EMBL" id="JBHTMB010000366">
    <property type="protein sequence ID" value="MFD1238239.1"/>
    <property type="molecule type" value="Genomic_DNA"/>
</dbReference>
<dbReference type="Proteomes" id="UP001597182">
    <property type="component" value="Unassembled WGS sequence"/>
</dbReference>
<protein>
    <recommendedName>
        <fullName evidence="3">Aromatic-ring opening dioxygenase LigAB LigA subunit</fullName>
    </recommendedName>
</protein>
<dbReference type="RefSeq" id="WP_339123633.1">
    <property type="nucleotide sequence ID" value="NZ_BAABKS010000096.1"/>
</dbReference>
<evidence type="ECO:0000313" key="1">
    <source>
        <dbReference type="EMBL" id="MFD1238239.1"/>
    </source>
</evidence>
<sequence length="88" mass="9426">MNLRLDRLVRRMARDPDLLRRAGDDAAAVAADAGVTAEDVTDVVLANLAALHARGVHPLLLMQLAGATRTDPMGQLGSLPTNERTRTK</sequence>
<evidence type="ECO:0008006" key="3">
    <source>
        <dbReference type="Google" id="ProtNLM"/>
    </source>
</evidence>
<keyword evidence="2" id="KW-1185">Reference proteome</keyword>
<dbReference type="Gene3D" id="1.10.700.10">
    <property type="entry name" value="Dioxygenase LigAB, LigA subunit"/>
    <property type="match status" value="1"/>
</dbReference>
<reference evidence="2" key="1">
    <citation type="journal article" date="2019" name="Int. J. Syst. Evol. Microbiol.">
        <title>The Global Catalogue of Microorganisms (GCM) 10K type strain sequencing project: providing services to taxonomists for standard genome sequencing and annotation.</title>
        <authorList>
            <consortium name="The Broad Institute Genomics Platform"/>
            <consortium name="The Broad Institute Genome Sequencing Center for Infectious Disease"/>
            <person name="Wu L."/>
            <person name="Ma J."/>
        </authorList>
    </citation>
    <scope>NUCLEOTIDE SEQUENCE [LARGE SCALE GENOMIC DNA]</scope>
    <source>
        <strain evidence="2">CCUG 49018</strain>
    </source>
</reference>
<gene>
    <name evidence="1" type="ORF">ACFQ34_33605</name>
</gene>
<evidence type="ECO:0000313" key="2">
    <source>
        <dbReference type="Proteomes" id="UP001597182"/>
    </source>
</evidence>
<name>A0ABW3VSS1_9PSEU</name>
<accession>A0ABW3VSS1</accession>
<comment type="caution">
    <text evidence="1">The sequence shown here is derived from an EMBL/GenBank/DDBJ whole genome shotgun (WGS) entry which is preliminary data.</text>
</comment>